<comment type="caution">
    <text evidence="8">The sequence shown here is derived from an EMBL/GenBank/DDBJ whole genome shotgun (WGS) entry which is preliminary data.</text>
</comment>
<proteinExistence type="inferred from homology"/>
<evidence type="ECO:0000256" key="2">
    <source>
        <dbReference type="ARBA" id="ARBA00012758"/>
    </source>
</evidence>
<keyword evidence="3 8" id="KW-0378">Hydrolase</keyword>
<protein>
    <recommendedName>
        <fullName evidence="2">beta-fructofuranosidase</fullName>
        <ecNumber evidence="2">3.2.1.26</ecNumber>
    </recommendedName>
</protein>
<dbReference type="InterPro" id="IPR051214">
    <property type="entry name" value="GH32_Enzymes"/>
</dbReference>
<evidence type="ECO:0000256" key="5">
    <source>
        <dbReference type="SAM" id="SignalP"/>
    </source>
</evidence>
<feature type="domain" description="Glycosyl hydrolase family 32 N-terminal" evidence="6">
    <location>
        <begin position="51"/>
        <end position="327"/>
    </location>
</feature>
<dbReference type="STRING" id="1006004.GBAG_3060"/>
<dbReference type="GO" id="GO:0004564">
    <property type="term" value="F:beta-fructofuranosidase activity"/>
    <property type="evidence" value="ECO:0007669"/>
    <property type="project" value="UniProtKB-EC"/>
</dbReference>
<keyword evidence="9" id="KW-1185">Reference proteome</keyword>
<keyword evidence="5" id="KW-0732">Signal</keyword>
<feature type="domain" description="BT1760-like C-terminal" evidence="7">
    <location>
        <begin position="429"/>
        <end position="480"/>
    </location>
</feature>
<keyword evidence="4 8" id="KW-0326">Glycosidase</keyword>
<sequence>MKKSTLVAFVALLALSVGNTTAWSQPSKETLHNKSISHINNFFPRVEGSFIGDPMPVYSDGKFDIFYLNDVRGGSDVGVHAIHLLSSANLYDYQNHSEVIPYVNDVDDPELLLGTGSIIKVGNIWHAWYTAHNENVFPVESIMHATSEDRLHWVKHPQDTILPGGNYRGNDFRDPHIVWIEEKKEYWMLITTRSNGRGVIARYSSTDLKNWEDRGVFFNNDTITSNANLECPTLVFFNGRWYLSFSDQWPLRLTQYRVAENPDGPWRKMDNYVVDGSGLYAGKLALKNDRLFVFGWIPTKAGNRDSGNIDWAGNLVVHELTADDKGQLNSILPHELLTVINDNPGPVTTLTSSKTLKTATQFGLLQSSVYPPLPKRGELSATVDVPSAGMVMSFGLTDDRVSDATLNVVFNKSKGKVYFFNAPLASIHQANAESWVNVPLDDKVELRVLVQNSIAVFYINNKAAFSTRMYSMQEKPWSISLPQNDNFHAMLKIKEMI</sequence>
<dbReference type="Pfam" id="PF16346">
    <property type="entry name" value="GH32_BT1760-like_C"/>
    <property type="match status" value="1"/>
</dbReference>
<dbReference type="SUPFAM" id="SSF75005">
    <property type="entry name" value="Arabinanase/levansucrase/invertase"/>
    <property type="match status" value="1"/>
</dbReference>
<organism evidence="8 9">
    <name type="scientific">Buttiauxella agrestis ATCC 33320</name>
    <dbReference type="NCBI Taxonomy" id="1006004"/>
    <lineage>
        <taxon>Bacteria</taxon>
        <taxon>Pseudomonadati</taxon>
        <taxon>Pseudomonadota</taxon>
        <taxon>Gammaproteobacteria</taxon>
        <taxon>Enterobacterales</taxon>
        <taxon>Enterobacteriaceae</taxon>
        <taxon>Buttiauxella</taxon>
    </lineage>
</organism>
<dbReference type="EMBL" id="JMPI01000050">
    <property type="protein sequence ID" value="KFC79782.1"/>
    <property type="molecule type" value="Genomic_DNA"/>
</dbReference>
<feature type="chain" id="PRO_5001790933" description="beta-fructofuranosidase" evidence="5">
    <location>
        <begin position="23"/>
        <end position="497"/>
    </location>
</feature>
<dbReference type="InterPro" id="IPR001362">
    <property type="entry name" value="Glyco_hydro_32"/>
</dbReference>
<evidence type="ECO:0000313" key="8">
    <source>
        <dbReference type="EMBL" id="KFC79782.1"/>
    </source>
</evidence>
<dbReference type="PANTHER" id="PTHR43101">
    <property type="entry name" value="BETA-FRUCTOSIDASE"/>
    <property type="match status" value="1"/>
</dbReference>
<dbReference type="InterPro" id="IPR013148">
    <property type="entry name" value="Glyco_hydro_32_N"/>
</dbReference>
<comment type="similarity">
    <text evidence="1">Belongs to the glycosyl hydrolase 32 family.</text>
</comment>
<evidence type="ECO:0000256" key="3">
    <source>
        <dbReference type="ARBA" id="ARBA00022801"/>
    </source>
</evidence>
<dbReference type="eggNOG" id="COG1621">
    <property type="taxonomic scope" value="Bacteria"/>
</dbReference>
<reference evidence="8 9" key="1">
    <citation type="submission" date="2014-05" db="EMBL/GenBank/DDBJ databases">
        <title>ATOL: Assembling a taxonomically balanced genome-scale reconstruction of the evolutionary history of the Enterobacteriaceae.</title>
        <authorList>
            <person name="Plunkett G.III."/>
            <person name="Neeno-Eckwall E.C."/>
            <person name="Glasner J.D."/>
            <person name="Perna N.T."/>
        </authorList>
    </citation>
    <scope>NUCLEOTIDE SEQUENCE [LARGE SCALE GENOMIC DNA]</scope>
    <source>
        <strain evidence="8 9">ATCC 33320</strain>
    </source>
</reference>
<evidence type="ECO:0000313" key="9">
    <source>
        <dbReference type="Proteomes" id="UP000028653"/>
    </source>
</evidence>
<dbReference type="Proteomes" id="UP000028653">
    <property type="component" value="Unassembled WGS sequence"/>
</dbReference>
<evidence type="ECO:0000256" key="1">
    <source>
        <dbReference type="ARBA" id="ARBA00009902"/>
    </source>
</evidence>
<dbReference type="CDD" id="cd08995">
    <property type="entry name" value="GH32_EcAec43-like"/>
    <property type="match status" value="1"/>
</dbReference>
<name>A0A085G7T7_9ENTR</name>
<gene>
    <name evidence="8" type="ORF">GBAG_3060</name>
</gene>
<evidence type="ECO:0000259" key="6">
    <source>
        <dbReference type="Pfam" id="PF00251"/>
    </source>
</evidence>
<dbReference type="InterPro" id="IPR032507">
    <property type="entry name" value="BT1760-like_C"/>
</dbReference>
<dbReference type="OrthoDB" id="7064503at2"/>
<dbReference type="PANTHER" id="PTHR43101:SF1">
    <property type="entry name" value="BETA-FRUCTOSIDASE"/>
    <property type="match status" value="1"/>
</dbReference>
<feature type="signal peptide" evidence="5">
    <location>
        <begin position="1"/>
        <end position="22"/>
    </location>
</feature>
<dbReference type="Gene3D" id="2.115.10.20">
    <property type="entry name" value="Glycosyl hydrolase domain, family 43"/>
    <property type="match status" value="1"/>
</dbReference>
<dbReference type="EC" id="3.2.1.26" evidence="2"/>
<evidence type="ECO:0000256" key="4">
    <source>
        <dbReference type="ARBA" id="ARBA00023295"/>
    </source>
</evidence>
<accession>A0A085G7T7</accession>
<dbReference type="SMART" id="SM00640">
    <property type="entry name" value="Glyco_32"/>
    <property type="match status" value="1"/>
</dbReference>
<dbReference type="InterPro" id="IPR023296">
    <property type="entry name" value="Glyco_hydro_beta-prop_sf"/>
</dbReference>
<evidence type="ECO:0000259" key="7">
    <source>
        <dbReference type="Pfam" id="PF16346"/>
    </source>
</evidence>
<dbReference type="Pfam" id="PF00251">
    <property type="entry name" value="Glyco_hydro_32N"/>
    <property type="match status" value="1"/>
</dbReference>
<dbReference type="AlphaFoldDB" id="A0A085G7T7"/>
<dbReference type="RefSeq" id="WP_034497652.1">
    <property type="nucleotide sequence ID" value="NZ_JMPI01000050.1"/>
</dbReference>
<dbReference type="GO" id="GO:0005975">
    <property type="term" value="P:carbohydrate metabolic process"/>
    <property type="evidence" value="ECO:0007669"/>
    <property type="project" value="InterPro"/>
</dbReference>